<accession>D1CG95</accession>
<keyword evidence="1" id="KW-0472">Membrane</keyword>
<feature type="transmembrane region" description="Helical" evidence="1">
    <location>
        <begin position="20"/>
        <end position="40"/>
    </location>
</feature>
<dbReference type="EMBL" id="CP001825">
    <property type="protein sequence ID" value="ACZ41951.1"/>
    <property type="molecule type" value="Genomic_DNA"/>
</dbReference>
<evidence type="ECO:0000256" key="1">
    <source>
        <dbReference type="SAM" id="Phobius"/>
    </source>
</evidence>
<dbReference type="RefSeq" id="WP_012874986.1">
    <property type="nucleotide sequence ID" value="NC_013525.1"/>
</dbReference>
<gene>
    <name evidence="2" type="ordered locus">Tter_1035</name>
</gene>
<evidence type="ECO:0000313" key="2">
    <source>
        <dbReference type="EMBL" id="ACZ41951.1"/>
    </source>
</evidence>
<evidence type="ECO:0000313" key="3">
    <source>
        <dbReference type="Proteomes" id="UP000000323"/>
    </source>
</evidence>
<dbReference type="Proteomes" id="UP000000323">
    <property type="component" value="Chromosome 1"/>
</dbReference>
<name>D1CG95_THET1</name>
<dbReference type="AlphaFoldDB" id="D1CG95"/>
<keyword evidence="3" id="KW-1185">Reference proteome</keyword>
<dbReference type="KEGG" id="ttr:Tter_1035"/>
<keyword evidence="1" id="KW-1133">Transmembrane helix</keyword>
<organism evidence="2 3">
    <name type="scientific">Thermobaculum terrenum (strain ATCC BAA-798 / CCMEE 7001 / YNP1)</name>
    <dbReference type="NCBI Taxonomy" id="525904"/>
    <lineage>
        <taxon>Bacteria</taxon>
        <taxon>Bacillati</taxon>
        <taxon>Chloroflexota</taxon>
        <taxon>Chloroflexia</taxon>
        <taxon>Candidatus Thermobaculales</taxon>
        <taxon>Candidatus Thermobaculaceae</taxon>
        <taxon>Thermobaculum</taxon>
    </lineage>
</organism>
<dbReference type="HOGENOM" id="CLU_2977830_0_0_0"/>
<proteinExistence type="predicted"/>
<reference evidence="3" key="1">
    <citation type="journal article" date="2010" name="Stand. Genomic Sci.">
        <title>Complete genome sequence of 'Thermobaculum terrenum' type strain (YNP1).</title>
        <authorList>
            <person name="Kiss H."/>
            <person name="Cleland D."/>
            <person name="Lapidus A."/>
            <person name="Lucas S."/>
            <person name="Glavina Del Rio T."/>
            <person name="Nolan M."/>
            <person name="Tice H."/>
            <person name="Han C."/>
            <person name="Goodwin L."/>
            <person name="Pitluck S."/>
            <person name="Liolios K."/>
            <person name="Ivanova N."/>
            <person name="Mavromatis K."/>
            <person name="Ovchinnikova G."/>
            <person name="Pati A."/>
            <person name="Chen A."/>
            <person name="Palaniappan K."/>
            <person name="Land M."/>
            <person name="Hauser L."/>
            <person name="Chang Y."/>
            <person name="Jeffries C."/>
            <person name="Lu M."/>
            <person name="Brettin T."/>
            <person name="Detter J."/>
            <person name="Goker M."/>
            <person name="Tindall B."/>
            <person name="Beck B."/>
            <person name="McDermott T."/>
            <person name="Woyke T."/>
            <person name="Bristow J."/>
            <person name="Eisen J."/>
            <person name="Markowitz V."/>
            <person name="Hugenholtz P."/>
            <person name="Kyrpides N."/>
            <person name="Klenk H."/>
            <person name="Cheng J."/>
        </authorList>
    </citation>
    <scope>NUCLEOTIDE SEQUENCE [LARGE SCALE GENOMIC DNA]</scope>
    <source>
        <strain evidence="3">ATCC BAA-798 / YNP1</strain>
    </source>
</reference>
<sequence length="58" mass="6281">MANKESKNQIVIIRKDPESGLIPGFILGLLAGVIVGLLQAPSSGRDLREKLLSRVRRG</sequence>
<protein>
    <recommendedName>
        <fullName evidence="4">YtxH domain-containing protein</fullName>
    </recommendedName>
</protein>
<dbReference type="STRING" id="525904.Tter_1035"/>
<evidence type="ECO:0008006" key="4">
    <source>
        <dbReference type="Google" id="ProtNLM"/>
    </source>
</evidence>
<keyword evidence="1" id="KW-0812">Transmembrane</keyword>